<evidence type="ECO:0000313" key="4">
    <source>
        <dbReference type="Proteomes" id="UP001549110"/>
    </source>
</evidence>
<name>A0ABV2EEG1_9CAUL</name>
<protein>
    <submittedName>
        <fullName evidence="3">Metallo-beta-lactamase class B</fullName>
        <ecNumber evidence="3">3.5.2.6</ecNumber>
    </submittedName>
</protein>
<gene>
    <name evidence="3" type="ORF">ABID41_000500</name>
</gene>
<comment type="caution">
    <text evidence="3">The sequence shown here is derived from an EMBL/GenBank/DDBJ whole genome shotgun (WGS) entry which is preliminary data.</text>
</comment>
<dbReference type="RefSeq" id="WP_331929935.1">
    <property type="nucleotide sequence ID" value="NZ_JBEPLU010000001.1"/>
</dbReference>
<sequence>MKRLVLALGLLACASAAQAQMPASWTAPTEPFQIADNLYYVGTEGISVFLITTPQGHILIDGAMPTSAKPIEASIAKLGFKLSDVKVLLNTHAHFDHTGGLAELKADTGAQFAASAGDRQALESGKYIGSEDVEAFDFAPVKVDRVLNDGDTVTLGGATLTAHVTPGHTAGCTTWTFPVTIKGEAHQAVLYCSTSVAANRLASKAKGPQYPGIVADYEKTFQRLRSLNGDVFLAPHAEQFGLVEKRARLAAGGPNPFIDPSALQKTVAASEQAFRQALAKQQKAAK</sequence>
<dbReference type="SMART" id="SM00849">
    <property type="entry name" value="Lactamase_B"/>
    <property type="match status" value="1"/>
</dbReference>
<dbReference type="InterPro" id="IPR036866">
    <property type="entry name" value="RibonucZ/Hydroxyglut_hydro"/>
</dbReference>
<dbReference type="NCBIfam" id="NF012229">
    <property type="entry name" value="bla_class_B_core"/>
    <property type="match status" value="1"/>
</dbReference>
<dbReference type="InterPro" id="IPR001279">
    <property type="entry name" value="Metallo-B-lactamas"/>
</dbReference>
<dbReference type="NCBIfam" id="NF033105">
    <property type="entry name" value="bla_subclass_B3"/>
    <property type="match status" value="1"/>
</dbReference>
<accession>A0ABV2EEG1</accession>
<feature type="signal peptide" evidence="1">
    <location>
        <begin position="1"/>
        <end position="19"/>
    </location>
</feature>
<keyword evidence="4" id="KW-1185">Reference proteome</keyword>
<evidence type="ECO:0000256" key="1">
    <source>
        <dbReference type="SAM" id="SignalP"/>
    </source>
</evidence>
<keyword evidence="3" id="KW-0378">Hydrolase</keyword>
<dbReference type="Pfam" id="PF00753">
    <property type="entry name" value="Lactamase_B"/>
    <property type="match status" value="1"/>
</dbReference>
<dbReference type="PANTHER" id="PTHR42951:SF17">
    <property type="entry name" value="METALLO-BETA-LACTAMASE DOMAIN-CONTAINING PROTEIN"/>
    <property type="match status" value="1"/>
</dbReference>
<dbReference type="Gene3D" id="3.60.15.10">
    <property type="entry name" value="Ribonuclease Z/Hydroxyacylglutathione hydrolase-like"/>
    <property type="match status" value="1"/>
</dbReference>
<reference evidence="3 4" key="1">
    <citation type="submission" date="2024-06" db="EMBL/GenBank/DDBJ databases">
        <title>Genomic Encyclopedia of Type Strains, Phase IV (KMG-IV): sequencing the most valuable type-strain genomes for metagenomic binning, comparative biology and taxonomic classification.</title>
        <authorList>
            <person name="Goeker M."/>
        </authorList>
    </citation>
    <scope>NUCLEOTIDE SEQUENCE [LARGE SCALE GENOMIC DNA]</scope>
    <source>
        <strain evidence="3 4">DSM 17809</strain>
    </source>
</reference>
<dbReference type="GO" id="GO:0008800">
    <property type="term" value="F:beta-lactamase activity"/>
    <property type="evidence" value="ECO:0007669"/>
    <property type="project" value="UniProtKB-EC"/>
</dbReference>
<proteinExistence type="predicted"/>
<feature type="chain" id="PRO_5047301017" evidence="1">
    <location>
        <begin position="20"/>
        <end position="286"/>
    </location>
</feature>
<keyword evidence="1" id="KW-0732">Signal</keyword>
<evidence type="ECO:0000313" key="3">
    <source>
        <dbReference type="EMBL" id="MET3525405.1"/>
    </source>
</evidence>
<dbReference type="InterPro" id="IPR050855">
    <property type="entry name" value="NDM-1-like"/>
</dbReference>
<feature type="domain" description="Metallo-beta-lactamase" evidence="2">
    <location>
        <begin position="45"/>
        <end position="236"/>
    </location>
</feature>
<dbReference type="SUPFAM" id="SSF56281">
    <property type="entry name" value="Metallo-hydrolase/oxidoreductase"/>
    <property type="match status" value="1"/>
</dbReference>
<dbReference type="EMBL" id="JBEPLU010000001">
    <property type="protein sequence ID" value="MET3525405.1"/>
    <property type="molecule type" value="Genomic_DNA"/>
</dbReference>
<dbReference type="EC" id="3.5.2.6" evidence="3"/>
<dbReference type="PANTHER" id="PTHR42951">
    <property type="entry name" value="METALLO-BETA-LACTAMASE DOMAIN-CONTAINING"/>
    <property type="match status" value="1"/>
</dbReference>
<evidence type="ECO:0000259" key="2">
    <source>
        <dbReference type="SMART" id="SM00849"/>
    </source>
</evidence>
<dbReference type="Proteomes" id="UP001549110">
    <property type="component" value="Unassembled WGS sequence"/>
</dbReference>
<organism evidence="3 4">
    <name type="scientific">Phenylobacterium koreense</name>
    <dbReference type="NCBI Taxonomy" id="266125"/>
    <lineage>
        <taxon>Bacteria</taxon>
        <taxon>Pseudomonadati</taxon>
        <taxon>Pseudomonadota</taxon>
        <taxon>Alphaproteobacteria</taxon>
        <taxon>Caulobacterales</taxon>
        <taxon>Caulobacteraceae</taxon>
        <taxon>Phenylobacterium</taxon>
    </lineage>
</organism>